<dbReference type="PROSITE" id="PS50043">
    <property type="entry name" value="HTH_LUXR_2"/>
    <property type="match status" value="1"/>
</dbReference>
<evidence type="ECO:0000259" key="1">
    <source>
        <dbReference type="PROSITE" id="PS50043"/>
    </source>
</evidence>
<dbReference type="SUPFAM" id="SSF46785">
    <property type="entry name" value="Winged helix' DNA-binding domain"/>
    <property type="match status" value="1"/>
</dbReference>
<dbReference type="GO" id="GO:0006355">
    <property type="term" value="P:regulation of DNA-templated transcription"/>
    <property type="evidence" value="ECO:0007669"/>
    <property type="project" value="InterPro"/>
</dbReference>
<dbReference type="InterPro" id="IPR036390">
    <property type="entry name" value="WH_DNA-bd_sf"/>
</dbReference>
<dbReference type="PANTHER" id="PTHR34293">
    <property type="entry name" value="HTH-TYPE TRANSCRIPTIONAL REGULATOR TRMBL2"/>
    <property type="match status" value="1"/>
</dbReference>
<reference evidence="2 3" key="1">
    <citation type="submission" date="2016-10" db="EMBL/GenBank/DDBJ databases">
        <authorList>
            <person name="de Groot N.N."/>
        </authorList>
    </citation>
    <scope>NUCLEOTIDE SEQUENCE [LARGE SCALE GENOMIC DNA]</scope>
    <source>
        <strain evidence="2 3">CPCC 202699</strain>
    </source>
</reference>
<dbReference type="OrthoDB" id="5932488at2"/>
<dbReference type="InterPro" id="IPR016032">
    <property type="entry name" value="Sig_transdc_resp-reg_C-effctor"/>
</dbReference>
<dbReference type="RefSeq" id="WP_091294912.1">
    <property type="nucleotide sequence ID" value="NZ_FNON01000007.1"/>
</dbReference>
<dbReference type="Proteomes" id="UP000199515">
    <property type="component" value="Unassembled WGS sequence"/>
</dbReference>
<organism evidence="2 3">
    <name type="scientific">Amycolatopsis xylanica</name>
    <dbReference type="NCBI Taxonomy" id="589385"/>
    <lineage>
        <taxon>Bacteria</taxon>
        <taxon>Bacillati</taxon>
        <taxon>Actinomycetota</taxon>
        <taxon>Actinomycetes</taxon>
        <taxon>Pseudonocardiales</taxon>
        <taxon>Pseudonocardiaceae</taxon>
        <taxon>Amycolatopsis</taxon>
    </lineage>
</organism>
<evidence type="ECO:0000313" key="3">
    <source>
        <dbReference type="Proteomes" id="UP000199515"/>
    </source>
</evidence>
<dbReference type="Pfam" id="PF00196">
    <property type="entry name" value="GerE"/>
    <property type="match status" value="1"/>
</dbReference>
<dbReference type="InterPro" id="IPR051797">
    <property type="entry name" value="TrmB-like"/>
</dbReference>
<proteinExistence type="predicted"/>
<gene>
    <name evidence="2" type="ORF">SAMN05421504_107387</name>
</gene>
<name>A0A1H3NN60_9PSEU</name>
<dbReference type="GO" id="GO:0003677">
    <property type="term" value="F:DNA binding"/>
    <property type="evidence" value="ECO:0007669"/>
    <property type="project" value="InterPro"/>
</dbReference>
<dbReference type="EMBL" id="FNON01000007">
    <property type="protein sequence ID" value="SDY90387.1"/>
    <property type="molecule type" value="Genomic_DNA"/>
</dbReference>
<dbReference type="InterPro" id="IPR002831">
    <property type="entry name" value="Tscrpt_reg_TrmB_N"/>
</dbReference>
<accession>A0A1H3NN60</accession>
<dbReference type="Pfam" id="PF01978">
    <property type="entry name" value="TrmB"/>
    <property type="match status" value="1"/>
</dbReference>
<dbReference type="InterPro" id="IPR000792">
    <property type="entry name" value="Tscrpt_reg_LuxR_C"/>
</dbReference>
<dbReference type="SMART" id="SM00421">
    <property type="entry name" value="HTH_LUXR"/>
    <property type="match status" value="1"/>
</dbReference>
<dbReference type="Gene3D" id="1.10.10.10">
    <property type="entry name" value="Winged helix-like DNA-binding domain superfamily/Winged helix DNA-binding domain"/>
    <property type="match status" value="2"/>
</dbReference>
<dbReference type="InterPro" id="IPR036388">
    <property type="entry name" value="WH-like_DNA-bd_sf"/>
</dbReference>
<keyword evidence="3" id="KW-1185">Reference proteome</keyword>
<dbReference type="STRING" id="589385.SAMN05421504_107387"/>
<sequence>MTLDSLGVNTTEQRVYEVLLRHPDVTLAQLTELTRMTAERLRSLVNSLADKGMLSRTPGRPTRLVAAPPDIAVEILALRRREEIERARLAGAALGARFRTEGGPVLQVVRGREAIAHRFRQLQQVAKQEVLILDKPPYVVEPDEAQDKLQRDVQARGVRYRTIYDHSTLDQPERLDSLRRLTSCGEQARAMTGVPTKLVIADRRLGLVPYELPSDHQAVLLRPSAVLTGLVTLFDQLWDRASPLWPDSATGAQIGADDQQLLALLAAGLTDQAIARKLGVAQRTVERRVRRVMDSLGARTRFQAGLQAAIRGLLGPP</sequence>
<dbReference type="SUPFAM" id="SSF46894">
    <property type="entry name" value="C-terminal effector domain of the bipartite response regulators"/>
    <property type="match status" value="1"/>
</dbReference>
<feature type="domain" description="HTH luxR-type" evidence="1">
    <location>
        <begin position="254"/>
        <end position="312"/>
    </location>
</feature>
<dbReference type="AlphaFoldDB" id="A0A1H3NN60"/>
<protein>
    <submittedName>
        <fullName evidence="2">Sugar-specific transcriptional regulator TrmB</fullName>
    </submittedName>
</protein>
<evidence type="ECO:0000313" key="2">
    <source>
        <dbReference type="EMBL" id="SDY90387.1"/>
    </source>
</evidence>
<dbReference type="PANTHER" id="PTHR34293:SF1">
    <property type="entry name" value="HTH-TYPE TRANSCRIPTIONAL REGULATOR TRMBL2"/>
    <property type="match status" value="1"/>
</dbReference>